<dbReference type="PROSITE" id="PS51829">
    <property type="entry name" value="P_HOMO_B"/>
    <property type="match status" value="1"/>
</dbReference>
<organism evidence="6 7">
    <name type="scientific">Nonlabens tegetincola</name>
    <dbReference type="NCBI Taxonomy" id="323273"/>
    <lineage>
        <taxon>Bacteria</taxon>
        <taxon>Pseudomonadati</taxon>
        <taxon>Bacteroidota</taxon>
        <taxon>Flavobacteriia</taxon>
        <taxon>Flavobacteriales</taxon>
        <taxon>Flavobacteriaceae</taxon>
        <taxon>Nonlabens</taxon>
    </lineage>
</organism>
<dbReference type="GO" id="GO:0004252">
    <property type="term" value="F:serine-type endopeptidase activity"/>
    <property type="evidence" value="ECO:0007669"/>
    <property type="project" value="InterPro"/>
</dbReference>
<dbReference type="Pfam" id="PF18962">
    <property type="entry name" value="Por_Secre_tail"/>
    <property type="match status" value="1"/>
</dbReference>
<evidence type="ECO:0000313" key="7">
    <source>
        <dbReference type="Proteomes" id="UP000029221"/>
    </source>
</evidence>
<keyword evidence="1" id="KW-0645">Protease</keyword>
<gene>
    <name evidence="6" type="ORF">JCM19294_959</name>
</gene>
<feature type="chain" id="PRO_5001861720" description="P/Homo B domain-containing protein" evidence="4">
    <location>
        <begin position="25"/>
        <end position="905"/>
    </location>
</feature>
<dbReference type="SUPFAM" id="SSF55486">
    <property type="entry name" value="Metalloproteases ('zincins'), catalytic domain"/>
    <property type="match status" value="1"/>
</dbReference>
<dbReference type="EMBL" id="BBML01000003">
    <property type="protein sequence ID" value="GAK96650.1"/>
    <property type="molecule type" value="Genomic_DNA"/>
</dbReference>
<dbReference type="InterPro" id="IPR008979">
    <property type="entry name" value="Galactose-bd-like_sf"/>
</dbReference>
<dbReference type="Gene3D" id="2.60.120.260">
    <property type="entry name" value="Galactose-binding domain-like"/>
    <property type="match status" value="1"/>
</dbReference>
<dbReference type="Pfam" id="PF01483">
    <property type="entry name" value="P_proprotein"/>
    <property type="match status" value="1"/>
</dbReference>
<evidence type="ECO:0000256" key="3">
    <source>
        <dbReference type="ARBA" id="ARBA00022801"/>
    </source>
</evidence>
<keyword evidence="2 4" id="KW-0732">Signal</keyword>
<dbReference type="InterPro" id="IPR002884">
    <property type="entry name" value="P_dom"/>
</dbReference>
<protein>
    <recommendedName>
        <fullName evidence="5">P/Homo B domain-containing protein</fullName>
    </recommendedName>
</protein>
<dbReference type="NCBIfam" id="TIGR04183">
    <property type="entry name" value="Por_Secre_tail"/>
    <property type="match status" value="1"/>
</dbReference>
<dbReference type="GO" id="GO:0008237">
    <property type="term" value="F:metallopeptidase activity"/>
    <property type="evidence" value="ECO:0007669"/>
    <property type="project" value="InterPro"/>
</dbReference>
<dbReference type="RefSeq" id="WP_052510310.1">
    <property type="nucleotide sequence ID" value="NZ_BBML01000003.1"/>
</dbReference>
<evidence type="ECO:0000313" key="6">
    <source>
        <dbReference type="EMBL" id="GAK96650.1"/>
    </source>
</evidence>
<reference evidence="6" key="1">
    <citation type="journal article" date="2014" name="Genome Announc.">
        <title>Draft Genome Sequences of Marine Flavobacterium Nonlabens Strains NR17, NR24, NR27, NR32, NR33, and Ara13.</title>
        <authorList>
            <person name="Nakanishi M."/>
            <person name="Meirelles P."/>
            <person name="Suzuki R."/>
            <person name="Takatani N."/>
            <person name="Mino S."/>
            <person name="Suda W."/>
            <person name="Oshima K."/>
            <person name="Hattori M."/>
            <person name="Ohkuma M."/>
            <person name="Hosokawa M."/>
            <person name="Miyashita K."/>
            <person name="Thompson F.L."/>
            <person name="Niwa A."/>
            <person name="Sawabe T."/>
            <person name="Sawabe T."/>
        </authorList>
    </citation>
    <scope>NUCLEOTIDE SEQUENCE [LARGE SCALE GENOMIC DNA]</scope>
    <source>
        <strain evidence="6">JCM 19294</strain>
    </source>
</reference>
<dbReference type="Pfam" id="PF13583">
    <property type="entry name" value="Reprolysin_4"/>
    <property type="match status" value="1"/>
</dbReference>
<dbReference type="AlphaFoldDB" id="A0A090Q0V5"/>
<dbReference type="Gene3D" id="3.40.390.10">
    <property type="entry name" value="Collagenase (Catalytic Domain)"/>
    <property type="match status" value="1"/>
</dbReference>
<dbReference type="InterPro" id="IPR026444">
    <property type="entry name" value="Secre_tail"/>
</dbReference>
<dbReference type="Proteomes" id="UP000029221">
    <property type="component" value="Unassembled WGS sequence"/>
</dbReference>
<feature type="domain" description="P/Homo B" evidence="5">
    <location>
        <begin position="662"/>
        <end position="816"/>
    </location>
</feature>
<dbReference type="STRING" id="319236.BST91_02595"/>
<sequence length="905" mass="97965">MQNKYSFNSLFFAVVILVSSISIAQNNFFKQISNIQIKDSDKLERKSEPFKYKLYSIDVNQIKASIINAPHRFGSTHSSDIITLPTSHGVLDFEVYAAPIMEKALQDRYSDIKSYIGYSRDNTNTQIRFTITPLGFHGMIYNPESGLEFIDPFTKDKSIYISYLKKDLPVIDAGSYCTLDTSNVQSREDHNHDISKNANDGQLRTYRIAISATIEYSRFHWERAGFTTADTEQVRRTAVLAAMNVTLARNNFVYEQDLSVTMNLVANNDVLIFITSDNLSNDNAGAILSENQQLIDSTIGPGGYDIGHVFTTGGGGLASLGSVCVPGRKAQGVTGRAQPIGDPYDIDFVAHELGHQFGAPHTFNGNTGSCAGGNRSAGSAYEVGSGTTIMAYAGICPPQNVQPNSDAYFHQTSLNSIWNTINNTCAQLSVTGNSSPVASAGSDYSIPSQTPFKLTGSSTDVDGINNHTYTWEQFDLGQAGLPSPTNTTGPLFRSFQGTTSPTRYIPQLSDVVASGGVSTEWEVLPGVARNISFVLTVRDNDSRGGQTDSDSVSLNTVANTGPFRVTSQNATGIVWLPGSTETITWDVAGTNANGINEGFVNIILSTDGGQTFDTVLASNVPNNGSYDLIVPSGIVAPNCRLMIEAANNIFFNINNEDFNINANVQTTCDTYSSGSINLPIPDGQGSNVQGAVLANQINIPVSNISQEIRIDLDITHDYVQDLVVQVNNPNGDVATIWGRTCIGEDDIDILFQDGAPDVVCVSPVSGTYSSPVDPMSTLSNSDVNGNWTIVMADFFNGDAGVLNQWAVQVCQTTVTPLSNEDIVLTPQVSIYPNPATNSFNLLLDQWNDEPTSVTLYDLSGKEILTRNFENSFVEQQFSLDTIASGMYIVEVKQNSNTISTKLIVE</sequence>
<dbReference type="GO" id="GO:0006508">
    <property type="term" value="P:proteolysis"/>
    <property type="evidence" value="ECO:0007669"/>
    <property type="project" value="UniProtKB-KW"/>
</dbReference>
<evidence type="ECO:0000259" key="5">
    <source>
        <dbReference type="PROSITE" id="PS51829"/>
    </source>
</evidence>
<feature type="signal peptide" evidence="4">
    <location>
        <begin position="1"/>
        <end position="24"/>
    </location>
</feature>
<keyword evidence="3" id="KW-0378">Hydrolase</keyword>
<dbReference type="eggNOG" id="COG4935">
    <property type="taxonomic scope" value="Bacteria"/>
</dbReference>
<name>A0A090Q0V5_9FLAO</name>
<comment type="caution">
    <text evidence="6">The sequence shown here is derived from an EMBL/GenBank/DDBJ whole genome shotgun (WGS) entry which is preliminary data.</text>
</comment>
<keyword evidence="7" id="KW-1185">Reference proteome</keyword>
<evidence type="ECO:0000256" key="1">
    <source>
        <dbReference type="ARBA" id="ARBA00022670"/>
    </source>
</evidence>
<proteinExistence type="predicted"/>
<dbReference type="InterPro" id="IPR024079">
    <property type="entry name" value="MetalloPept_cat_dom_sf"/>
</dbReference>
<dbReference type="SUPFAM" id="SSF49785">
    <property type="entry name" value="Galactose-binding domain-like"/>
    <property type="match status" value="1"/>
</dbReference>
<evidence type="ECO:0000256" key="2">
    <source>
        <dbReference type="ARBA" id="ARBA00022729"/>
    </source>
</evidence>
<evidence type="ECO:0000256" key="4">
    <source>
        <dbReference type="SAM" id="SignalP"/>
    </source>
</evidence>
<accession>A0A090Q0V5</accession>